<feature type="compositionally biased region" description="Low complexity" evidence="4">
    <location>
        <begin position="303"/>
        <end position="322"/>
    </location>
</feature>
<keyword evidence="2" id="KW-0963">Cytoplasm</keyword>
<feature type="compositionally biased region" description="Basic and acidic residues" evidence="4">
    <location>
        <begin position="49"/>
        <end position="59"/>
    </location>
</feature>
<feature type="compositionally biased region" description="Basic residues" evidence="4">
    <location>
        <begin position="73"/>
        <end position="85"/>
    </location>
</feature>
<reference evidence="6" key="1">
    <citation type="submission" date="2024-04" db="EMBL/GenBank/DDBJ databases">
        <authorList>
            <person name="Shaw F."/>
            <person name="Minotto A."/>
        </authorList>
    </citation>
    <scope>NUCLEOTIDE SEQUENCE [LARGE SCALE GENOMIC DNA]</scope>
</reference>
<keyword evidence="6" id="KW-1185">Reference proteome</keyword>
<dbReference type="Pfam" id="PF04912">
    <property type="entry name" value="Dynamitin"/>
    <property type="match status" value="1"/>
</dbReference>
<evidence type="ECO:0000256" key="4">
    <source>
        <dbReference type="SAM" id="MobiDB-lite"/>
    </source>
</evidence>
<accession>A0ABP1DLZ1</accession>
<dbReference type="PANTHER" id="PTHR15346">
    <property type="entry name" value="DYNACTIN SUBUNIT"/>
    <property type="match status" value="1"/>
</dbReference>
<evidence type="ECO:0000256" key="3">
    <source>
        <dbReference type="SAM" id="Coils"/>
    </source>
</evidence>
<dbReference type="InterPro" id="IPR028133">
    <property type="entry name" value="Dynamitin"/>
</dbReference>
<sequence length="432" mass="48158">MSANKYAGLPDIDTAPDVYETEDVFLTTQENKAESSDDESAPSKTHGKKNGEGPSKEELDMSSLMEPDEAGKKFRKLEKRHHRPRIQYVYPPSPTEESGRTSPILSTPALPLSQRLKRLQAELAALETELADPSNPLLHKEREEGRVDPGELIRGMVDVKGRLEKISKVKEGRGKLVSVVLGEADTLNFEQTEAKDSSREKSPEEKDVKPHTEVRDIAEMDKRVGELEKLIGSSGTALDELSPLPPPILPLLTRLNTQLTLLTQPRHIDSISRRLKLLLSDLDRVSNANAQHLNASQRRQGSHHAPVSSATSPHPSSPSISTQVATSTLQEQLTPILTRLSPMLPHIPHILSRLRTLSTLHTQAASFQSTLESLEEEQRKGRAALEELQRAVEGVENSWKENENVVKTNVKVLEERVEEVQRRLEDLSITRE</sequence>
<evidence type="ECO:0000256" key="1">
    <source>
        <dbReference type="ARBA" id="ARBA00004496"/>
    </source>
</evidence>
<dbReference type="Proteomes" id="UP001497453">
    <property type="component" value="Chromosome 4"/>
</dbReference>
<feature type="compositionally biased region" description="Basic and acidic residues" evidence="4">
    <location>
        <begin position="192"/>
        <end position="212"/>
    </location>
</feature>
<protein>
    <recommendedName>
        <fullName evidence="7">Dynactin subunit 2</fullName>
    </recommendedName>
</protein>
<keyword evidence="3" id="KW-0175">Coiled coil</keyword>
<gene>
    <name evidence="5" type="ORF">GFSPODELE1_LOCUS6614</name>
</gene>
<dbReference type="EMBL" id="OZ037947">
    <property type="protein sequence ID" value="CAL1707954.1"/>
    <property type="molecule type" value="Genomic_DNA"/>
</dbReference>
<proteinExistence type="predicted"/>
<name>A0ABP1DLZ1_9APHY</name>
<evidence type="ECO:0008006" key="7">
    <source>
        <dbReference type="Google" id="ProtNLM"/>
    </source>
</evidence>
<comment type="subcellular location">
    <subcellularLocation>
        <location evidence="1">Cytoplasm</location>
    </subcellularLocation>
</comment>
<evidence type="ECO:0000313" key="6">
    <source>
        <dbReference type="Proteomes" id="UP001497453"/>
    </source>
</evidence>
<feature type="region of interest" description="Disordered" evidence="4">
    <location>
        <begin position="294"/>
        <end position="326"/>
    </location>
</feature>
<organism evidence="5 6">
    <name type="scientific">Somion occarium</name>
    <dbReference type="NCBI Taxonomy" id="3059160"/>
    <lineage>
        <taxon>Eukaryota</taxon>
        <taxon>Fungi</taxon>
        <taxon>Dikarya</taxon>
        <taxon>Basidiomycota</taxon>
        <taxon>Agaricomycotina</taxon>
        <taxon>Agaricomycetes</taxon>
        <taxon>Polyporales</taxon>
        <taxon>Cerrenaceae</taxon>
        <taxon>Somion</taxon>
    </lineage>
</organism>
<evidence type="ECO:0000256" key="2">
    <source>
        <dbReference type="ARBA" id="ARBA00022490"/>
    </source>
</evidence>
<feature type="region of interest" description="Disordered" evidence="4">
    <location>
        <begin position="190"/>
        <end position="212"/>
    </location>
</feature>
<feature type="region of interest" description="Disordered" evidence="4">
    <location>
        <begin position="1"/>
        <end position="107"/>
    </location>
</feature>
<evidence type="ECO:0000313" key="5">
    <source>
        <dbReference type="EMBL" id="CAL1707954.1"/>
    </source>
</evidence>
<feature type="coiled-coil region" evidence="3">
    <location>
        <begin position="357"/>
        <end position="430"/>
    </location>
</feature>